<keyword evidence="4" id="KW-1185">Reference proteome</keyword>
<dbReference type="OrthoDB" id="7907514at2"/>
<proteinExistence type="predicted"/>
<dbReference type="Proteomes" id="UP000518315">
    <property type="component" value="Unassembled WGS sequence"/>
</dbReference>
<evidence type="ECO:0000313" key="3">
    <source>
        <dbReference type="Proteomes" id="UP000277279"/>
    </source>
</evidence>
<comment type="caution">
    <text evidence="2">The sequence shown here is derived from an EMBL/GenBank/DDBJ whole genome shotgun (WGS) entry which is preliminary data.</text>
</comment>
<dbReference type="AlphaFoldDB" id="A0A3R9AAV5"/>
<dbReference type="EMBL" id="JACHXH010000028">
    <property type="protein sequence ID" value="MBB3138128.1"/>
    <property type="molecule type" value="Genomic_DNA"/>
</dbReference>
<organism evidence="2 3">
    <name type="scientific">Rhizobium pisi</name>
    <dbReference type="NCBI Taxonomy" id="574561"/>
    <lineage>
        <taxon>Bacteria</taxon>
        <taxon>Pseudomonadati</taxon>
        <taxon>Pseudomonadota</taxon>
        <taxon>Alphaproteobacteria</taxon>
        <taxon>Hyphomicrobiales</taxon>
        <taxon>Rhizobiaceae</taxon>
        <taxon>Rhizobium/Agrobacterium group</taxon>
        <taxon>Rhizobium</taxon>
    </lineage>
</organism>
<sequence>MRYYFTYDASSVMRRVIIIAPGDSDDVLVYCPPIDGQDPWVEEMDDLEAAERLASTLVQKTGQSVVLMTRDSVDWWKSGLTPVNQR</sequence>
<evidence type="ECO:0000313" key="1">
    <source>
        <dbReference type="EMBL" id="MBB3138128.1"/>
    </source>
</evidence>
<reference evidence="2 3" key="1">
    <citation type="submission" date="2018-11" db="EMBL/GenBank/DDBJ databases">
        <authorList>
            <person name="Huo Y."/>
        </authorList>
    </citation>
    <scope>NUCLEOTIDE SEQUENCE [LARGE SCALE GENOMIC DNA]</scope>
    <source>
        <strain evidence="2 3">DSM 30132</strain>
    </source>
</reference>
<reference evidence="1 4" key="2">
    <citation type="submission" date="2020-08" db="EMBL/GenBank/DDBJ databases">
        <title>Genomic Encyclopedia of Type Strains, Phase III (KMG-III): the genomes of soil and plant-associated and newly described type strains.</title>
        <authorList>
            <person name="Whitman W."/>
        </authorList>
    </citation>
    <scope>NUCLEOTIDE SEQUENCE [LARGE SCALE GENOMIC DNA]</scope>
    <source>
        <strain evidence="1 4">CECT 4113</strain>
    </source>
</reference>
<evidence type="ECO:0000313" key="2">
    <source>
        <dbReference type="EMBL" id="RSB64749.1"/>
    </source>
</evidence>
<dbReference type="Proteomes" id="UP000277279">
    <property type="component" value="Unassembled WGS sequence"/>
</dbReference>
<accession>A0A3R9AAV5</accession>
<dbReference type="RefSeq" id="WP_125849295.1">
    <property type="nucleotide sequence ID" value="NZ_JACHXH010000028.1"/>
</dbReference>
<evidence type="ECO:0000313" key="4">
    <source>
        <dbReference type="Proteomes" id="UP000518315"/>
    </source>
</evidence>
<gene>
    <name evidence="2" type="ORF">EFD55_27355</name>
    <name evidence="1" type="ORF">FHS26_005906</name>
</gene>
<protein>
    <submittedName>
        <fullName evidence="2">Uncharacterized protein</fullName>
    </submittedName>
</protein>
<dbReference type="EMBL" id="RJJT01000025">
    <property type="protein sequence ID" value="RSB64749.1"/>
    <property type="molecule type" value="Genomic_DNA"/>
</dbReference>
<name>A0A3R9AAV5_9HYPH</name>